<evidence type="ECO:0000313" key="4">
    <source>
        <dbReference type="Proteomes" id="UP000593802"/>
    </source>
</evidence>
<organism evidence="3 4">
    <name type="scientific">Effusibacillus dendaii</name>
    <dbReference type="NCBI Taxonomy" id="2743772"/>
    <lineage>
        <taxon>Bacteria</taxon>
        <taxon>Bacillati</taxon>
        <taxon>Bacillota</taxon>
        <taxon>Bacilli</taxon>
        <taxon>Bacillales</taxon>
        <taxon>Alicyclobacillaceae</taxon>
        <taxon>Effusibacillus</taxon>
    </lineage>
</organism>
<dbReference type="Pfam" id="PF04012">
    <property type="entry name" value="PspA_IM30"/>
    <property type="match status" value="1"/>
</dbReference>
<evidence type="ECO:0000256" key="2">
    <source>
        <dbReference type="SAM" id="Coils"/>
    </source>
</evidence>
<evidence type="ECO:0000256" key="1">
    <source>
        <dbReference type="ARBA" id="ARBA00043985"/>
    </source>
</evidence>
<gene>
    <name evidence="3" type="primary">liaH</name>
    <name evidence="3" type="ORF">skT53_03650</name>
</gene>
<keyword evidence="2" id="KW-0175">Coiled coil</keyword>
<keyword evidence="4" id="KW-1185">Reference proteome</keyword>
<dbReference type="KEGG" id="eff:skT53_03650"/>
<sequence>MGILKRVRDLVSANLHEAFDQLENPVVMIKHYIRDLEKEIDHAETVLARQEAAEQMFTRLVTETEARVEKRLRQAKLAVETGEEDMAKLALADKLEAEAKLAEYRQQVDVIREQTLRLRGQLEELWAKYQELESRKVYLVSRAAAAQSIRQMNCVMDTVDTKSAVKGFERMEERVRMMELQASIRTGRARKTGLVSQVGERELQERLQIELEKLKAESR</sequence>
<evidence type="ECO:0000313" key="3">
    <source>
        <dbReference type="EMBL" id="BCJ85380.1"/>
    </source>
</evidence>
<feature type="coiled-coil region" evidence="2">
    <location>
        <begin position="87"/>
        <end position="114"/>
    </location>
</feature>
<accession>A0A7I8DA30</accession>
<comment type="similarity">
    <text evidence="1">Belongs to the PspA/Vipp/IM30 family.</text>
</comment>
<dbReference type="EMBL" id="AP023366">
    <property type="protein sequence ID" value="BCJ85380.1"/>
    <property type="molecule type" value="Genomic_DNA"/>
</dbReference>
<name>A0A7I8DA30_9BACL</name>
<protein>
    <submittedName>
        <fullName evidence="3">Protein LiaH</fullName>
    </submittedName>
</protein>
<dbReference type="InterPro" id="IPR007157">
    <property type="entry name" value="PspA_VIPP1"/>
</dbReference>
<proteinExistence type="inferred from homology"/>
<dbReference type="PANTHER" id="PTHR31088">
    <property type="entry name" value="MEMBRANE-ASSOCIATED PROTEIN VIPP1, CHLOROPLASTIC"/>
    <property type="match status" value="1"/>
</dbReference>
<dbReference type="Proteomes" id="UP000593802">
    <property type="component" value="Chromosome"/>
</dbReference>
<dbReference type="AlphaFoldDB" id="A0A7I8DA30"/>
<dbReference type="PANTHER" id="PTHR31088:SF6">
    <property type="entry name" value="PHAGE SHOCK PROTEIN A"/>
    <property type="match status" value="1"/>
</dbReference>
<dbReference type="RefSeq" id="WP_200759513.1">
    <property type="nucleotide sequence ID" value="NZ_AP023366.1"/>
</dbReference>
<reference evidence="3 4" key="1">
    <citation type="submission" date="2020-08" db="EMBL/GenBank/DDBJ databases">
        <title>Complete Genome Sequence of Effusibacillus dendaii Strain skT53, Isolated from Farmland soil.</title>
        <authorList>
            <person name="Konishi T."/>
            <person name="Kawasaki H."/>
        </authorList>
    </citation>
    <scope>NUCLEOTIDE SEQUENCE [LARGE SCALE GENOMIC DNA]</scope>
    <source>
        <strain evidence="4">skT53</strain>
    </source>
</reference>